<evidence type="ECO:0000256" key="4">
    <source>
        <dbReference type="ARBA" id="ARBA00022692"/>
    </source>
</evidence>
<keyword evidence="5 8" id="KW-1133">Transmembrane helix</keyword>
<evidence type="ECO:0000259" key="9">
    <source>
        <dbReference type="PROSITE" id="PS50156"/>
    </source>
</evidence>
<feature type="compositionally biased region" description="Low complexity" evidence="7">
    <location>
        <begin position="281"/>
        <end position="307"/>
    </location>
</feature>
<dbReference type="SUPFAM" id="SSF82866">
    <property type="entry name" value="Multidrug efflux transporter AcrB transmembrane domain"/>
    <property type="match status" value="1"/>
</dbReference>
<reference evidence="10" key="1">
    <citation type="submission" date="2013-08" db="EMBL/GenBank/DDBJ databases">
        <authorList>
            <person name="Mendez C."/>
            <person name="Richter M."/>
            <person name="Ferrer M."/>
            <person name="Sanchez J."/>
        </authorList>
    </citation>
    <scope>NUCLEOTIDE SEQUENCE</scope>
</reference>
<dbReference type="PANTHER" id="PTHR33406">
    <property type="entry name" value="MEMBRANE PROTEIN MJ1562-RELATED"/>
    <property type="match status" value="1"/>
</dbReference>
<dbReference type="EMBL" id="AUZY01012280">
    <property type="protein sequence ID" value="EQD30586.1"/>
    <property type="molecule type" value="Genomic_DNA"/>
</dbReference>
<name>T0Y645_9ZZZZ</name>
<protein>
    <submittedName>
        <fullName evidence="10">MMPL domain-containing protein</fullName>
    </submittedName>
</protein>
<feature type="region of interest" description="Disordered" evidence="7">
    <location>
        <begin position="275"/>
        <end position="307"/>
    </location>
</feature>
<dbReference type="PROSITE" id="PS50156">
    <property type="entry name" value="SSD"/>
    <property type="match status" value="1"/>
</dbReference>
<dbReference type="InterPro" id="IPR000731">
    <property type="entry name" value="SSD"/>
</dbReference>
<evidence type="ECO:0000256" key="6">
    <source>
        <dbReference type="ARBA" id="ARBA00023136"/>
    </source>
</evidence>
<accession>T0Y645</accession>
<evidence type="ECO:0000256" key="5">
    <source>
        <dbReference type="ARBA" id="ARBA00022989"/>
    </source>
</evidence>
<organism evidence="10">
    <name type="scientific">mine drainage metagenome</name>
    <dbReference type="NCBI Taxonomy" id="410659"/>
    <lineage>
        <taxon>unclassified sequences</taxon>
        <taxon>metagenomes</taxon>
        <taxon>ecological metagenomes</taxon>
    </lineage>
</organism>
<proteinExistence type="inferred from homology"/>
<feature type="transmembrane region" description="Helical" evidence="8">
    <location>
        <begin position="202"/>
        <end position="224"/>
    </location>
</feature>
<feature type="transmembrane region" description="Helical" evidence="8">
    <location>
        <begin position="156"/>
        <end position="181"/>
    </location>
</feature>
<dbReference type="Pfam" id="PF03176">
    <property type="entry name" value="MMPL"/>
    <property type="match status" value="1"/>
</dbReference>
<dbReference type="PANTHER" id="PTHR33406:SF6">
    <property type="entry name" value="MEMBRANE PROTEIN YDGH-RELATED"/>
    <property type="match status" value="1"/>
</dbReference>
<sequence>MQSPVGPYGAPLAEWVDLAALPTAPRENLLGILQGYVGDDGRTVLLSLQPTTTGLSAPSVAAVDAVRSSFDAFRASHPDVTNLAFGGGAPTIGDLANETATATDILIVAVSVGLLIVLIGVLRSWIIALMAIATIGLSIAWAWALTYLVFQELLGFPLFFYVRTILFLLILGLGIDYNIFLLTRVREERVKGATSTESIVTAVGRTGGIITAAAIILASAFAALTVGEFTLIRAIGFSVAVAVVLDAMVVRTFFVPAALQVLGDRAWSLVGRKGRGPAPVAPSTPDGAGAAADAGPANAGTPTSAAR</sequence>
<feature type="transmembrane region" description="Helical" evidence="8">
    <location>
        <begin position="230"/>
        <end position="250"/>
    </location>
</feature>
<evidence type="ECO:0000313" key="10">
    <source>
        <dbReference type="EMBL" id="EQD30586.1"/>
    </source>
</evidence>
<feature type="transmembrane region" description="Helical" evidence="8">
    <location>
        <begin position="129"/>
        <end position="150"/>
    </location>
</feature>
<feature type="domain" description="SSD" evidence="9">
    <location>
        <begin position="125"/>
        <end position="260"/>
    </location>
</feature>
<dbReference type="Gene3D" id="1.20.1640.10">
    <property type="entry name" value="Multidrug efflux transporter AcrB transmembrane domain"/>
    <property type="match status" value="1"/>
</dbReference>
<keyword evidence="3" id="KW-1003">Cell membrane</keyword>
<keyword evidence="6 8" id="KW-0472">Membrane</keyword>
<evidence type="ECO:0000256" key="1">
    <source>
        <dbReference type="ARBA" id="ARBA00004651"/>
    </source>
</evidence>
<comment type="caution">
    <text evidence="10">The sequence shown here is derived from an EMBL/GenBank/DDBJ whole genome shotgun (WGS) entry which is preliminary data.</text>
</comment>
<dbReference type="InterPro" id="IPR004869">
    <property type="entry name" value="MMPL_dom"/>
</dbReference>
<comment type="similarity">
    <text evidence="2">Belongs to the resistance-nodulation-cell division (RND) (TC 2.A.6) family. MmpL subfamily.</text>
</comment>
<keyword evidence="4 8" id="KW-0812">Transmembrane</keyword>
<evidence type="ECO:0000256" key="8">
    <source>
        <dbReference type="SAM" id="Phobius"/>
    </source>
</evidence>
<dbReference type="AlphaFoldDB" id="T0Y645"/>
<evidence type="ECO:0000256" key="7">
    <source>
        <dbReference type="SAM" id="MobiDB-lite"/>
    </source>
</evidence>
<comment type="subcellular location">
    <subcellularLocation>
        <location evidence="1">Cell membrane</location>
        <topology evidence="1">Multi-pass membrane protein</topology>
    </subcellularLocation>
</comment>
<evidence type="ECO:0000256" key="3">
    <source>
        <dbReference type="ARBA" id="ARBA00022475"/>
    </source>
</evidence>
<evidence type="ECO:0000256" key="2">
    <source>
        <dbReference type="ARBA" id="ARBA00010157"/>
    </source>
</evidence>
<gene>
    <name evidence="10" type="ORF">B1B_18336</name>
</gene>
<feature type="transmembrane region" description="Helical" evidence="8">
    <location>
        <begin position="105"/>
        <end position="122"/>
    </location>
</feature>
<reference evidence="10" key="2">
    <citation type="journal article" date="2014" name="ISME J.">
        <title>Microbial stratification in low pH oxic and suboxic macroscopic growths along an acid mine drainage.</title>
        <authorList>
            <person name="Mendez-Garcia C."/>
            <person name="Mesa V."/>
            <person name="Sprenger R.R."/>
            <person name="Richter M."/>
            <person name="Diez M.S."/>
            <person name="Solano J."/>
            <person name="Bargiela R."/>
            <person name="Golyshina O.V."/>
            <person name="Manteca A."/>
            <person name="Ramos J.L."/>
            <person name="Gallego J.R."/>
            <person name="Llorente I."/>
            <person name="Martins Dos Santos V.A."/>
            <person name="Jensen O.N."/>
            <person name="Pelaez A.I."/>
            <person name="Sanchez J."/>
            <person name="Ferrer M."/>
        </authorList>
    </citation>
    <scope>NUCLEOTIDE SEQUENCE</scope>
</reference>
<dbReference type="InterPro" id="IPR050545">
    <property type="entry name" value="Mycobact_MmpL"/>
</dbReference>
<dbReference type="GO" id="GO:0005886">
    <property type="term" value="C:plasma membrane"/>
    <property type="evidence" value="ECO:0007669"/>
    <property type="project" value="UniProtKB-SubCell"/>
</dbReference>